<organism evidence="1">
    <name type="scientific">Arundo donax</name>
    <name type="common">Giant reed</name>
    <name type="synonym">Donax arundinaceus</name>
    <dbReference type="NCBI Taxonomy" id="35708"/>
    <lineage>
        <taxon>Eukaryota</taxon>
        <taxon>Viridiplantae</taxon>
        <taxon>Streptophyta</taxon>
        <taxon>Embryophyta</taxon>
        <taxon>Tracheophyta</taxon>
        <taxon>Spermatophyta</taxon>
        <taxon>Magnoliopsida</taxon>
        <taxon>Liliopsida</taxon>
        <taxon>Poales</taxon>
        <taxon>Poaceae</taxon>
        <taxon>PACMAD clade</taxon>
        <taxon>Arundinoideae</taxon>
        <taxon>Arundineae</taxon>
        <taxon>Arundo</taxon>
    </lineage>
</organism>
<proteinExistence type="predicted"/>
<sequence>MSLVPPFHGLDLPCYCKEEFQLAVIICISATPC</sequence>
<dbReference type="EMBL" id="GBRH01242640">
    <property type="protein sequence ID" value="JAD55255.1"/>
    <property type="molecule type" value="Transcribed_RNA"/>
</dbReference>
<name>A0A0A9B262_ARUDO</name>
<reference evidence="1" key="1">
    <citation type="submission" date="2014-09" db="EMBL/GenBank/DDBJ databases">
        <authorList>
            <person name="Magalhaes I.L.F."/>
            <person name="Oliveira U."/>
            <person name="Santos F.R."/>
            <person name="Vidigal T.H.D.A."/>
            <person name="Brescovit A.D."/>
            <person name="Santos A.J."/>
        </authorList>
    </citation>
    <scope>NUCLEOTIDE SEQUENCE</scope>
    <source>
        <tissue evidence="1">Shoot tissue taken approximately 20 cm above the soil surface</tissue>
    </source>
</reference>
<evidence type="ECO:0000313" key="1">
    <source>
        <dbReference type="EMBL" id="JAD55255.1"/>
    </source>
</evidence>
<protein>
    <submittedName>
        <fullName evidence="1">Uncharacterized protein</fullName>
    </submittedName>
</protein>
<reference evidence="1" key="2">
    <citation type="journal article" date="2015" name="Data Brief">
        <title>Shoot transcriptome of the giant reed, Arundo donax.</title>
        <authorList>
            <person name="Barrero R.A."/>
            <person name="Guerrero F.D."/>
            <person name="Moolhuijzen P."/>
            <person name="Goolsby J.A."/>
            <person name="Tidwell J."/>
            <person name="Bellgard S.E."/>
            <person name="Bellgard M.I."/>
        </authorList>
    </citation>
    <scope>NUCLEOTIDE SEQUENCE</scope>
    <source>
        <tissue evidence="1">Shoot tissue taken approximately 20 cm above the soil surface</tissue>
    </source>
</reference>
<dbReference type="AlphaFoldDB" id="A0A0A9B262"/>
<accession>A0A0A9B262</accession>